<name>A0ABS0TAA4_9STAP</name>
<dbReference type="Gene3D" id="3.40.1390.30">
    <property type="entry name" value="NIF3 (NGG1p interacting factor 3)-like"/>
    <property type="match status" value="1"/>
</dbReference>
<dbReference type="Proteomes" id="UP000751852">
    <property type="component" value="Unassembled WGS sequence"/>
</dbReference>
<dbReference type="RefSeq" id="WP_198618442.1">
    <property type="nucleotide sequence ID" value="NZ_JABANU010000022.1"/>
</dbReference>
<dbReference type="InterPro" id="IPR036069">
    <property type="entry name" value="DUF34/NIF3_sf"/>
</dbReference>
<dbReference type="InterPro" id="IPR017221">
    <property type="entry name" value="DUF34/NIF3_bac"/>
</dbReference>
<evidence type="ECO:0000313" key="5">
    <source>
        <dbReference type="EMBL" id="MBI5975669.1"/>
    </source>
</evidence>
<dbReference type="PANTHER" id="PTHR13799:SF14">
    <property type="entry name" value="GTP CYCLOHYDROLASE 1 TYPE 2 HOMOLOG"/>
    <property type="match status" value="1"/>
</dbReference>
<dbReference type="Pfam" id="PF01784">
    <property type="entry name" value="DUF34_NIF3"/>
    <property type="match status" value="1"/>
</dbReference>
<dbReference type="SUPFAM" id="SSF102705">
    <property type="entry name" value="NIF3 (NGG1p interacting factor 3)-like"/>
    <property type="match status" value="1"/>
</dbReference>
<dbReference type="InterPro" id="IPR015867">
    <property type="entry name" value="N-reg_PII/ATP_PRibTrfase_C"/>
</dbReference>
<reference evidence="5 6" key="1">
    <citation type="submission" date="2020-04" db="EMBL/GenBank/DDBJ databases">
        <title>Staphylococcus species from domestic dog.</title>
        <authorList>
            <person name="Paterson G.K."/>
        </authorList>
    </citation>
    <scope>NUCLEOTIDE SEQUENCE [LARGE SCALE GENOMIC DNA]</scope>
    <source>
        <strain evidence="5 6">H16/1A</strain>
    </source>
</reference>
<dbReference type="PANTHER" id="PTHR13799">
    <property type="entry name" value="NGG1 INTERACTING FACTOR 3"/>
    <property type="match status" value="1"/>
</dbReference>
<organism evidence="5 6">
    <name type="scientific">Staphylococcus canis</name>
    <dbReference type="NCBI Taxonomy" id="2724942"/>
    <lineage>
        <taxon>Bacteria</taxon>
        <taxon>Bacillati</taxon>
        <taxon>Bacillota</taxon>
        <taxon>Bacilli</taxon>
        <taxon>Bacillales</taxon>
        <taxon>Staphylococcaceae</taxon>
        <taxon>Staphylococcus</taxon>
    </lineage>
</organism>
<protein>
    <recommendedName>
        <fullName evidence="2 4">GTP cyclohydrolase 1 type 2 homolog</fullName>
    </recommendedName>
</protein>
<evidence type="ECO:0000313" key="6">
    <source>
        <dbReference type="Proteomes" id="UP000751852"/>
    </source>
</evidence>
<keyword evidence="6" id="KW-1185">Reference proteome</keyword>
<evidence type="ECO:0000256" key="4">
    <source>
        <dbReference type="PIRNR" id="PIRNR037489"/>
    </source>
</evidence>
<dbReference type="EMBL" id="JABANU010000022">
    <property type="protein sequence ID" value="MBI5975669.1"/>
    <property type="molecule type" value="Genomic_DNA"/>
</dbReference>
<evidence type="ECO:0000256" key="3">
    <source>
        <dbReference type="ARBA" id="ARBA00022723"/>
    </source>
</evidence>
<accession>A0ABS0TAA4</accession>
<comment type="caution">
    <text evidence="5">The sequence shown here is derived from an EMBL/GenBank/DDBJ whole genome shotgun (WGS) entry which is preliminary data.</text>
</comment>
<dbReference type="NCBIfam" id="TIGR00486">
    <property type="entry name" value="YbgI_SA1388"/>
    <property type="match status" value="1"/>
</dbReference>
<dbReference type="InterPro" id="IPR002678">
    <property type="entry name" value="DUF34/NIF3"/>
</dbReference>
<evidence type="ECO:0000256" key="2">
    <source>
        <dbReference type="ARBA" id="ARBA00022112"/>
    </source>
</evidence>
<dbReference type="PIRSF" id="PIRSF037489">
    <property type="entry name" value="UCP037489_NIF3_YqfO"/>
    <property type="match status" value="1"/>
</dbReference>
<comment type="similarity">
    <text evidence="1 4">Belongs to the GTP cyclohydrolase I type 2/NIF3 family.</text>
</comment>
<keyword evidence="3 4" id="KW-0479">Metal-binding</keyword>
<evidence type="ECO:0000256" key="1">
    <source>
        <dbReference type="ARBA" id="ARBA00006964"/>
    </source>
</evidence>
<dbReference type="Gene3D" id="3.30.70.120">
    <property type="match status" value="1"/>
</dbReference>
<gene>
    <name evidence="5" type="ORF">HHH54_08665</name>
</gene>
<sequence length="363" mass="41102">MKIEKLLEILNREVPFNTAESWDNVGLLIGDKNTEITGILTTLDCTDTVVQEAISQKCNTIIAHHPLIFKGIKSILNDEAYGSILYQLIQNNINLIALHTNLDVHPRGTNYMLAQKIGLNHISPLNPAKEKFYKVQVFIPNDNAKLFKDALHQEGIAREKDYEYCFFNSEGIGQFKPMGNAQPTIGKLNQIESVKETKLEFMVHHSQYDKVIHLIHTHHPYEVPVYDFLPIERYSDSSLGVIGELDEKENIKTFIEKVKIALNLQIVKFTGDLTADIKKVAIIGGSGIGFEYKAQSLGADLFITGDIKHHEALDARINHMNLLDISHYSEYVIKEGLVPLLEEWTGIEYIQASKVNTDPFNYL</sequence>
<proteinExistence type="inferred from homology"/>